<organism evidence="1 2">
    <name type="scientific">Halomarinibacterium sedimenti</name>
    <dbReference type="NCBI Taxonomy" id="2857106"/>
    <lineage>
        <taxon>Bacteria</taxon>
        <taxon>Pseudomonadati</taxon>
        <taxon>Bacteroidota</taxon>
        <taxon>Flavobacteriia</taxon>
        <taxon>Flavobacteriales</taxon>
        <taxon>Flavobacteriaceae</taxon>
        <taxon>Halomarinibacterium</taxon>
    </lineage>
</organism>
<proteinExistence type="predicted"/>
<dbReference type="AlphaFoldDB" id="A0A9X1FMS8"/>
<name>A0A9X1FMS8_9FLAO</name>
<protein>
    <submittedName>
        <fullName evidence="1">GreA/GreB family elongation factor</fullName>
    </submittedName>
</protein>
<gene>
    <name evidence="1" type="ORF">KXJ69_04300</name>
</gene>
<reference evidence="1" key="1">
    <citation type="submission" date="2021-07" db="EMBL/GenBank/DDBJ databases">
        <title>Aureisphaera sp. CAU 1614 isolated from sea sediment.</title>
        <authorList>
            <person name="Kim W."/>
        </authorList>
    </citation>
    <scope>NUCLEOTIDE SEQUENCE</scope>
    <source>
        <strain evidence="1">CAU 1614</strain>
    </source>
</reference>
<dbReference type="RefSeq" id="WP_219051624.1">
    <property type="nucleotide sequence ID" value="NZ_JAHWDP010000001.1"/>
</dbReference>
<dbReference type="Proteomes" id="UP001138686">
    <property type="component" value="Unassembled WGS sequence"/>
</dbReference>
<keyword evidence="2" id="KW-1185">Reference proteome</keyword>
<evidence type="ECO:0000313" key="1">
    <source>
        <dbReference type="EMBL" id="MBW2937312.1"/>
    </source>
</evidence>
<keyword evidence="1" id="KW-0251">Elongation factor</keyword>
<evidence type="ECO:0000313" key="2">
    <source>
        <dbReference type="Proteomes" id="UP001138686"/>
    </source>
</evidence>
<dbReference type="EMBL" id="JAHWDP010000001">
    <property type="protein sequence ID" value="MBW2937312.1"/>
    <property type="molecule type" value="Genomic_DNA"/>
</dbReference>
<keyword evidence="1" id="KW-0648">Protein biosynthesis</keyword>
<comment type="caution">
    <text evidence="1">The sequence shown here is derived from an EMBL/GenBank/DDBJ whole genome shotgun (WGS) entry which is preliminary data.</text>
</comment>
<dbReference type="GO" id="GO:0003746">
    <property type="term" value="F:translation elongation factor activity"/>
    <property type="evidence" value="ECO:0007669"/>
    <property type="project" value="UniProtKB-KW"/>
</dbReference>
<sequence>MTAKEIKEALFKICAEKVENRYQKIKQVLEDIKESLLEESKSTAGDKHETGRAMLDIERENTSKQLQEVEVLMSILKKIDINSKSDYVRLGSLVKTDKATYFISLSIGAVDLNKKSYLCVALNSPMGQGLLGKKREDTFTFNNQEYKVLLVS</sequence>
<accession>A0A9X1FMS8</accession>